<evidence type="ECO:0000259" key="12">
    <source>
        <dbReference type="PROSITE" id="PS50002"/>
    </source>
</evidence>
<dbReference type="InterPro" id="IPR011009">
    <property type="entry name" value="Kinase-like_dom_sf"/>
</dbReference>
<dbReference type="Gene3D" id="3.30.200.20">
    <property type="entry name" value="Phosphorylase Kinase, domain 1"/>
    <property type="match status" value="1"/>
</dbReference>
<dbReference type="InterPro" id="IPR001245">
    <property type="entry name" value="Ser-Thr/Tyr_kinase_cat_dom"/>
</dbReference>
<evidence type="ECO:0000256" key="11">
    <source>
        <dbReference type="SAM" id="MobiDB-lite"/>
    </source>
</evidence>
<feature type="region of interest" description="Disordered" evidence="11">
    <location>
        <begin position="104"/>
        <end position="127"/>
    </location>
</feature>
<feature type="region of interest" description="Disordered" evidence="11">
    <location>
        <begin position="1279"/>
        <end position="1312"/>
    </location>
</feature>
<feature type="compositionally biased region" description="Low complexity" evidence="11">
    <location>
        <begin position="746"/>
        <end position="758"/>
    </location>
</feature>
<feature type="compositionally biased region" description="Basic and acidic residues" evidence="11">
    <location>
        <begin position="959"/>
        <end position="988"/>
    </location>
</feature>
<feature type="region of interest" description="Disordered" evidence="11">
    <location>
        <begin position="1180"/>
        <end position="1223"/>
    </location>
</feature>
<dbReference type="InterPro" id="IPR055175">
    <property type="entry name" value="ACK/TNK-like_SAM"/>
</dbReference>
<evidence type="ECO:0000256" key="9">
    <source>
        <dbReference type="PROSITE-ProRule" id="PRU00192"/>
    </source>
</evidence>
<feature type="binding site" evidence="10">
    <location>
        <position position="169"/>
    </location>
    <ligand>
        <name>ATP</name>
        <dbReference type="ChEBI" id="CHEBI:30616"/>
    </ligand>
</feature>
<dbReference type="GO" id="GO:0005524">
    <property type="term" value="F:ATP binding"/>
    <property type="evidence" value="ECO:0007669"/>
    <property type="project" value="UniProtKB-UniRule"/>
</dbReference>
<keyword evidence="16" id="KW-1185">Reference proteome</keyword>
<evidence type="ECO:0000259" key="14">
    <source>
        <dbReference type="PROSITE" id="PS50108"/>
    </source>
</evidence>
<dbReference type="InterPro" id="IPR000719">
    <property type="entry name" value="Prot_kinase_dom"/>
</dbReference>
<feature type="compositionally biased region" description="Basic and acidic residues" evidence="11">
    <location>
        <begin position="788"/>
        <end position="802"/>
    </location>
</feature>
<dbReference type="PROSITE" id="PS00107">
    <property type="entry name" value="PROTEIN_KINASE_ATP"/>
    <property type="match status" value="1"/>
</dbReference>
<evidence type="ECO:0000256" key="8">
    <source>
        <dbReference type="ARBA" id="ARBA00047899"/>
    </source>
</evidence>
<evidence type="ECO:0000256" key="10">
    <source>
        <dbReference type="PROSITE-ProRule" id="PRU10141"/>
    </source>
</evidence>
<dbReference type="SUPFAM" id="SSF56112">
    <property type="entry name" value="Protein kinase-like (PK-like)"/>
    <property type="match status" value="1"/>
</dbReference>
<dbReference type="GO" id="GO:0004674">
    <property type="term" value="F:protein serine/threonine kinase activity"/>
    <property type="evidence" value="ECO:0007669"/>
    <property type="project" value="UniProtKB-EC"/>
</dbReference>
<feature type="region of interest" description="Disordered" evidence="11">
    <location>
        <begin position="472"/>
        <end position="598"/>
    </location>
</feature>
<sequence>MTTEKSLLEFMEEAELDHYYQALKDQLKINAIHQLKYVEEEDLNDIGMTKPEMRRLKKMYKKEFPAGALGKLKKRVNPFGIVMSKSSDKKMKFLAILTRSGGDIGRSLSPSPPEQRSPRPSSYIRPPSKQIIPANSIQINKTLGEGEFGVVQQGLWTTETGEKVQVAIKCLTKEKMHTGTTEFLKEANIMQNVDHENIVRMYGVVLDKDDSLMLVTELAPMRSLLECLKEQSLRTDFPLPRLCDFAQEICDGMSYLESKRLIHRDLAARNILVFSKSKVKISDFGLSRALGVGKDYYQSNFSLNLKLPIAWCAPECINYLKFTSASDIWAFGVTLWELFTYGFQPWAGLTGQQILESIDAPNCQRLERPDLCPKEYYQIMTKCWEHDPERRPLFSELFVMLPQMRPVQVKAMKDFPEVVVPKDFLYYKSYDVIYVLDKNPEDCPKPGFWKGVLGNGKCGYFDPANAMPIIEHKSSPSVSKSINRKESKRENGDANIKLARKESKRESGSSFFSNIRLSRKDSKRENQESNPPKIKLSRKDSKKEKELDTPKVKLSRKDSKKEKADSDQHMVKLVRKELDKKEKSPKKGGKKESNRKSLRKFNAEMISGPQNDLRHTGHIGYDGAIFGDVGFIGDNYDKLPVKVASTGKEGESRISTVSLNRDENGHNMNGSLGTNGHSWISQESIDSQFVTRTDEVDSGDFQYQDIDDDSIFADFKMPDISSSFDFGPSFMDEVLKAINDKEAKLANSSSNDSSATTTPQHESPPKLMMNGRGSKSPPPPLPVQPPRLEPRSKEPPRPEPRKQAKVKPMSASDEKMIDDAIAMANELSSRSHMSTSQEPSSPDKYQSDSESDSGSPQNGSRFKFSFKRSPKFDRQRTFSEEIKNKADQVENVPPGAMEAYNQLVMRGSVKEKSGTSYSPEEREVTPPKREITPVKRELTPVRREITSVKREIIPAKRELTPSKREITPAKRDITPIKREVTPERREVTPVHQDSTYGVPLAMIDDFDLEPPEMSFNQFTEMSYHQKPVPKPRPDSKRSEIPIPAPKPRPEIIQRVEPVPRPQKPPPEIPQEYDLKVKLPEDEYRPKILDTSSEQTSECDSEDIKNNVEVLRIDEPDSDNVHTDSGTESVNSATEVNRQDDSRRDSYNKSTSLFVGEDFSEPSPREIMNKLARESRIRRSLDHQRGVIGSSEEGPSRNIREPQGIPGKGAMSSSNGGDEDVETNPLRMLRGGAIPIRGGRVGQGMNHKTYNSKLHVKIPTLHHSMSVDSGTIQHVKERDATNLPSPTRAPAIPPRSNSISGDGNSLPLPPRMPLRHSTPIGAKRERKFPLQIDDSGIDGHSTTQSSVRNYACGLDEDDDVFEGHDITPPSTLKIDTSSKSSTFPRVKFQFQKVKCNLEQLGFYNRKDPFWVKTLTLAGRNISDRGSSEEVSPLMLANYKTSEGVSYEDLLDFAFDREKNCEEVEMMRSVFKNEISVEDCQQALTETKWIVPMAIKYVKLKQLLSAQLGDITLCKEALMACDWDVQRAANHILSNLSSPEIIDV</sequence>
<feature type="domain" description="SH3" evidence="12">
    <location>
        <begin position="404"/>
        <end position="471"/>
    </location>
</feature>
<proteinExistence type="predicted"/>
<organism evidence="15 16">
    <name type="scientific">Mytilus coruscus</name>
    <name type="common">Sea mussel</name>
    <dbReference type="NCBI Taxonomy" id="42192"/>
    <lineage>
        <taxon>Eukaryota</taxon>
        <taxon>Metazoa</taxon>
        <taxon>Spiralia</taxon>
        <taxon>Lophotrochozoa</taxon>
        <taxon>Mollusca</taxon>
        <taxon>Bivalvia</taxon>
        <taxon>Autobranchia</taxon>
        <taxon>Pteriomorphia</taxon>
        <taxon>Mytilida</taxon>
        <taxon>Mytiloidea</taxon>
        <taxon>Mytilidae</taxon>
        <taxon>Mytilinae</taxon>
        <taxon>Mytilus</taxon>
    </lineage>
</organism>
<feature type="region of interest" description="Disordered" evidence="11">
    <location>
        <begin position="909"/>
        <end position="938"/>
    </location>
</feature>
<dbReference type="PANTHER" id="PTHR24418">
    <property type="entry name" value="TYROSINE-PROTEIN KINASE"/>
    <property type="match status" value="1"/>
</dbReference>
<dbReference type="InterPro" id="IPR001452">
    <property type="entry name" value="SH3_domain"/>
</dbReference>
<dbReference type="PROSITE" id="PS50108">
    <property type="entry name" value="CRIB"/>
    <property type="match status" value="1"/>
</dbReference>
<keyword evidence="5" id="KW-0418">Kinase</keyword>
<feature type="domain" description="CRIB" evidence="14">
    <location>
        <begin position="606"/>
        <end position="620"/>
    </location>
</feature>
<dbReference type="InterPro" id="IPR049587">
    <property type="entry name" value="TNK-like_SAM"/>
</dbReference>
<feature type="region of interest" description="Disordered" evidence="11">
    <location>
        <begin position="959"/>
        <end position="993"/>
    </location>
</feature>
<dbReference type="SMART" id="SM00219">
    <property type="entry name" value="TyrKc"/>
    <property type="match status" value="1"/>
</dbReference>
<accession>A0A6J8AZP1</accession>
<dbReference type="PROSITE" id="PS50011">
    <property type="entry name" value="PROTEIN_KINASE_DOM"/>
    <property type="match status" value="1"/>
</dbReference>
<feature type="compositionally biased region" description="Low complexity" evidence="11">
    <location>
        <begin position="118"/>
        <end position="127"/>
    </location>
</feature>
<keyword evidence="3 15" id="KW-0808">Transferase</keyword>
<evidence type="ECO:0000256" key="7">
    <source>
        <dbReference type="ARBA" id="ARBA00023137"/>
    </source>
</evidence>
<evidence type="ECO:0000259" key="13">
    <source>
        <dbReference type="PROSITE" id="PS50011"/>
    </source>
</evidence>
<feature type="domain" description="Protein kinase" evidence="13">
    <location>
        <begin position="137"/>
        <end position="404"/>
    </location>
</feature>
<dbReference type="Proteomes" id="UP000507470">
    <property type="component" value="Unassembled WGS sequence"/>
</dbReference>
<dbReference type="InterPro" id="IPR000095">
    <property type="entry name" value="CRIB_dom"/>
</dbReference>
<keyword evidence="2 9" id="KW-0728">SH3 domain</keyword>
<dbReference type="Pfam" id="PF07714">
    <property type="entry name" value="PK_Tyr_Ser-Thr"/>
    <property type="match status" value="1"/>
</dbReference>
<evidence type="ECO:0000256" key="1">
    <source>
        <dbReference type="ARBA" id="ARBA00011903"/>
    </source>
</evidence>
<name>A0A6J8AZP1_MYTCO</name>
<dbReference type="InterPro" id="IPR020635">
    <property type="entry name" value="Tyr_kinase_cat_dom"/>
</dbReference>
<feature type="compositionally biased region" description="Basic and acidic residues" evidence="11">
    <location>
        <begin position="1072"/>
        <end position="1087"/>
    </location>
</feature>
<feature type="compositionally biased region" description="Polar residues" evidence="11">
    <location>
        <begin position="1122"/>
        <end position="1135"/>
    </location>
</feature>
<comment type="catalytic activity">
    <reaction evidence="8">
        <text>L-threonyl-[protein] + ATP = O-phospho-L-threonyl-[protein] + ADP + H(+)</text>
        <dbReference type="Rhea" id="RHEA:46608"/>
        <dbReference type="Rhea" id="RHEA-COMP:11060"/>
        <dbReference type="Rhea" id="RHEA-COMP:11605"/>
        <dbReference type="ChEBI" id="CHEBI:15378"/>
        <dbReference type="ChEBI" id="CHEBI:30013"/>
        <dbReference type="ChEBI" id="CHEBI:30616"/>
        <dbReference type="ChEBI" id="CHEBI:61977"/>
        <dbReference type="ChEBI" id="CHEBI:456216"/>
        <dbReference type="EC" id="2.7.11.1"/>
    </reaction>
</comment>
<feature type="region of interest" description="Disordered" evidence="11">
    <location>
        <begin position="745"/>
        <end position="894"/>
    </location>
</feature>
<feature type="compositionally biased region" description="Basic and acidic residues" evidence="11">
    <location>
        <begin position="1101"/>
        <end position="1121"/>
    </location>
</feature>
<feature type="compositionally biased region" description="Pro residues" evidence="11">
    <location>
        <begin position="776"/>
        <end position="787"/>
    </location>
</feature>
<feature type="compositionally biased region" description="Polar residues" evidence="11">
    <location>
        <begin position="826"/>
        <end position="844"/>
    </location>
</feature>
<feature type="region of interest" description="Disordered" evidence="11">
    <location>
        <begin position="1010"/>
        <end position="1148"/>
    </location>
</feature>
<dbReference type="EMBL" id="CACVKT020002232">
    <property type="protein sequence ID" value="CAC5376905.1"/>
    <property type="molecule type" value="Genomic_DNA"/>
</dbReference>
<protein>
    <recommendedName>
        <fullName evidence="1">non-specific protein-tyrosine kinase</fullName>
        <ecNumber evidence="1">2.7.10.2</ecNumber>
    </recommendedName>
</protein>
<dbReference type="OrthoDB" id="4062651at2759"/>
<dbReference type="InterPro" id="IPR050198">
    <property type="entry name" value="Non-receptor_tyrosine_kinases"/>
</dbReference>
<dbReference type="InterPro" id="IPR008266">
    <property type="entry name" value="Tyr_kinase_AS"/>
</dbReference>
<dbReference type="FunFam" id="1.10.510.10:FF:000521">
    <property type="entry name" value="Tyrosine-protein kinase pr2"/>
    <property type="match status" value="1"/>
</dbReference>
<dbReference type="CDD" id="cd09539">
    <property type="entry name" value="SAM_TNK-like"/>
    <property type="match status" value="1"/>
</dbReference>
<dbReference type="PROSITE" id="PS50002">
    <property type="entry name" value="SH3"/>
    <property type="match status" value="1"/>
</dbReference>
<keyword evidence="7" id="KW-0829">Tyrosine-protein kinase</keyword>
<evidence type="ECO:0000313" key="15">
    <source>
        <dbReference type="EMBL" id="CAC5376905.1"/>
    </source>
</evidence>
<keyword evidence="4 10" id="KW-0547">Nucleotide-binding</keyword>
<reference evidence="15 16" key="1">
    <citation type="submission" date="2020-06" db="EMBL/GenBank/DDBJ databases">
        <authorList>
            <person name="Li R."/>
            <person name="Bekaert M."/>
        </authorList>
    </citation>
    <scope>NUCLEOTIDE SEQUENCE [LARGE SCALE GENOMIC DNA]</scope>
    <source>
        <strain evidence="16">wild</strain>
    </source>
</reference>
<dbReference type="InterPro" id="IPR017441">
    <property type="entry name" value="Protein_kinase_ATP_BS"/>
</dbReference>
<feature type="compositionally biased region" description="Pro residues" evidence="11">
    <location>
        <begin position="1058"/>
        <end position="1068"/>
    </location>
</feature>
<evidence type="ECO:0000256" key="3">
    <source>
        <dbReference type="ARBA" id="ARBA00022679"/>
    </source>
</evidence>
<keyword evidence="6 10" id="KW-0067">ATP-binding</keyword>
<dbReference type="Pfam" id="PF22931">
    <property type="entry name" value="SAM_TNK"/>
    <property type="match status" value="1"/>
</dbReference>
<evidence type="ECO:0000256" key="2">
    <source>
        <dbReference type="ARBA" id="ARBA00022443"/>
    </source>
</evidence>
<evidence type="ECO:0000256" key="6">
    <source>
        <dbReference type="ARBA" id="ARBA00022840"/>
    </source>
</evidence>
<feature type="compositionally biased region" description="Basic and acidic residues" evidence="11">
    <location>
        <begin position="518"/>
        <end position="527"/>
    </location>
</feature>
<dbReference type="Gene3D" id="1.10.510.10">
    <property type="entry name" value="Transferase(Phosphotransferase) domain 1"/>
    <property type="match status" value="1"/>
</dbReference>
<feature type="compositionally biased region" description="Basic and acidic residues" evidence="11">
    <location>
        <begin position="870"/>
        <end position="888"/>
    </location>
</feature>
<feature type="compositionally biased region" description="Basic and acidic residues" evidence="11">
    <location>
        <begin position="537"/>
        <end position="582"/>
    </location>
</feature>
<dbReference type="EC" id="2.7.10.2" evidence="1"/>
<evidence type="ECO:0000313" key="16">
    <source>
        <dbReference type="Proteomes" id="UP000507470"/>
    </source>
</evidence>
<dbReference type="GO" id="GO:0004715">
    <property type="term" value="F:non-membrane spanning protein tyrosine kinase activity"/>
    <property type="evidence" value="ECO:0007669"/>
    <property type="project" value="UniProtKB-EC"/>
</dbReference>
<evidence type="ECO:0000256" key="4">
    <source>
        <dbReference type="ARBA" id="ARBA00022741"/>
    </source>
</evidence>
<feature type="compositionally biased region" description="Basic and acidic residues" evidence="11">
    <location>
        <begin position="483"/>
        <end position="492"/>
    </location>
</feature>
<feature type="compositionally biased region" description="Basic and acidic residues" evidence="11">
    <location>
        <begin position="1136"/>
        <end position="1146"/>
    </location>
</feature>
<gene>
    <name evidence="15" type="ORF">MCOR_13389</name>
</gene>
<dbReference type="PROSITE" id="PS00109">
    <property type="entry name" value="PROTEIN_KINASE_TYR"/>
    <property type="match status" value="1"/>
</dbReference>
<evidence type="ECO:0000256" key="5">
    <source>
        <dbReference type="ARBA" id="ARBA00022777"/>
    </source>
</evidence>